<sequence length="276" mass="30778">MNHDRLLEKCKAVSHQMRKDSLKMSLRTGAVGAHLGGGLSMIEIMAVLYTAILKYDLKEPENEERDRFILSKGHGVLALYTALNQAGFIPDEDLDSFKSNETYLYGHPSMDIKKGIEFSSGSLGQGLSLGVGTALALRHKKNETSRIYVLLGDGECDEGSVWEAAASAAHYKLSNLIAIIDENELQYDGPTHEVLSMGSFSQKFESFGWDAINVDGHSLKSLYDAFTQIREKPLAVIAHTIKGKGISFMENKREWHHSRLSQKQYEVAIQELEEKK</sequence>
<evidence type="ECO:0000313" key="5">
    <source>
        <dbReference type="EMBL" id="KNZ42665.1"/>
    </source>
</evidence>
<name>A0A0L6U4C3_9FIRM</name>
<proteinExistence type="inferred from homology"/>
<dbReference type="SUPFAM" id="SSF52518">
    <property type="entry name" value="Thiamin diphosphate-binding fold (THDP-binding)"/>
    <property type="match status" value="1"/>
</dbReference>
<dbReference type="Gene3D" id="3.40.50.970">
    <property type="match status" value="1"/>
</dbReference>
<comment type="similarity">
    <text evidence="2">Belongs to the transketolase family.</text>
</comment>
<gene>
    <name evidence="5" type="ORF">AKG39_05875</name>
</gene>
<dbReference type="PANTHER" id="PTHR47514">
    <property type="entry name" value="TRANSKETOLASE N-TERMINAL SECTION-RELATED"/>
    <property type="match status" value="1"/>
</dbReference>
<feature type="domain" description="Transketolase N-terminal" evidence="4">
    <location>
        <begin position="30"/>
        <end position="265"/>
    </location>
</feature>
<dbReference type="PANTHER" id="PTHR47514:SF1">
    <property type="entry name" value="TRANSKETOLASE N-TERMINAL SECTION-RELATED"/>
    <property type="match status" value="1"/>
</dbReference>
<evidence type="ECO:0000256" key="3">
    <source>
        <dbReference type="ARBA" id="ARBA00023052"/>
    </source>
</evidence>
<dbReference type="Proteomes" id="UP000036873">
    <property type="component" value="Unassembled WGS sequence"/>
</dbReference>
<evidence type="ECO:0000256" key="2">
    <source>
        <dbReference type="ARBA" id="ARBA00007131"/>
    </source>
</evidence>
<comment type="cofactor">
    <cofactor evidence="1">
        <name>thiamine diphosphate</name>
        <dbReference type="ChEBI" id="CHEBI:58937"/>
    </cofactor>
</comment>
<organism evidence="5 6">
    <name type="scientific">Acetobacterium bakii</name>
    <dbReference type="NCBI Taxonomy" id="52689"/>
    <lineage>
        <taxon>Bacteria</taxon>
        <taxon>Bacillati</taxon>
        <taxon>Bacillota</taxon>
        <taxon>Clostridia</taxon>
        <taxon>Eubacteriales</taxon>
        <taxon>Eubacteriaceae</taxon>
        <taxon>Acetobacterium</taxon>
    </lineage>
</organism>
<keyword evidence="3" id="KW-0786">Thiamine pyrophosphate</keyword>
<dbReference type="InterPro" id="IPR029061">
    <property type="entry name" value="THDP-binding"/>
</dbReference>
<dbReference type="AlphaFoldDB" id="A0A0L6U4C3"/>
<dbReference type="Pfam" id="PF00456">
    <property type="entry name" value="Transketolase_N"/>
    <property type="match status" value="1"/>
</dbReference>
<reference evidence="6" key="1">
    <citation type="submission" date="2015-07" db="EMBL/GenBank/DDBJ databases">
        <title>Draft genome sequence of Acetobacterium bakii DSM 8293, a potential psychrophilic chemical producer through syngas fermentation.</title>
        <authorList>
            <person name="Song Y."/>
            <person name="Hwang S."/>
            <person name="Cho B.-K."/>
        </authorList>
    </citation>
    <scope>NUCLEOTIDE SEQUENCE [LARGE SCALE GENOMIC DNA]</scope>
    <source>
        <strain evidence="6">DSM 8239</strain>
    </source>
</reference>
<evidence type="ECO:0000259" key="4">
    <source>
        <dbReference type="Pfam" id="PF00456"/>
    </source>
</evidence>
<dbReference type="CDD" id="cd02012">
    <property type="entry name" value="TPP_TK"/>
    <property type="match status" value="1"/>
</dbReference>
<evidence type="ECO:0000313" key="6">
    <source>
        <dbReference type="Proteomes" id="UP000036873"/>
    </source>
</evidence>
<dbReference type="OrthoDB" id="8732661at2"/>
<comment type="caution">
    <text evidence="5">The sequence shown here is derived from an EMBL/GenBank/DDBJ whole genome shotgun (WGS) entry which is preliminary data.</text>
</comment>
<accession>A0A0L6U4C3</accession>
<dbReference type="PATRIC" id="fig|52689.4.peg.266"/>
<dbReference type="EMBL" id="LGYO01000011">
    <property type="protein sequence ID" value="KNZ42665.1"/>
    <property type="molecule type" value="Genomic_DNA"/>
</dbReference>
<dbReference type="STRING" id="52689.AKG39_05875"/>
<dbReference type="RefSeq" id="WP_050739432.1">
    <property type="nucleotide sequence ID" value="NZ_LGYO01000011.1"/>
</dbReference>
<dbReference type="InterPro" id="IPR005474">
    <property type="entry name" value="Transketolase_N"/>
</dbReference>
<evidence type="ECO:0000256" key="1">
    <source>
        <dbReference type="ARBA" id="ARBA00001964"/>
    </source>
</evidence>
<protein>
    <recommendedName>
        <fullName evidence="4">Transketolase N-terminal domain-containing protein</fullName>
    </recommendedName>
</protein>
<keyword evidence="6" id="KW-1185">Reference proteome</keyword>